<dbReference type="AlphaFoldDB" id="A0A1C5HJX4"/>
<dbReference type="GO" id="GO:0016747">
    <property type="term" value="F:acyltransferase activity, transferring groups other than amino-acyl groups"/>
    <property type="evidence" value="ECO:0007669"/>
    <property type="project" value="InterPro"/>
</dbReference>
<organism evidence="2 3">
    <name type="scientific">Micromonospora siamensis</name>
    <dbReference type="NCBI Taxonomy" id="299152"/>
    <lineage>
        <taxon>Bacteria</taxon>
        <taxon>Bacillati</taxon>
        <taxon>Actinomycetota</taxon>
        <taxon>Actinomycetes</taxon>
        <taxon>Micromonosporales</taxon>
        <taxon>Micromonosporaceae</taxon>
        <taxon>Micromonospora</taxon>
    </lineage>
</organism>
<accession>A0A1C5HJX4</accession>
<sequence length="345" mass="35954">MTTDSTVDSVPRLVAGRLVLEPLDGPAATAVRAGDLAGLTVADGWPHDDTLDGLAGIADGRSFGWLVTLDGVVIGDCGVHGPADEHGDIEIGYGLAAPHRGHGHGTEVVAALTRHLLSRPEVRRVVAGTEAGNRPSRRVLERAGFQQTGTDGDELRYATDTAPPTILLISGSTRAASTNSAALRTVAAVAPDGIHTQLYDELAALPAFNPDDDRESVQLPPAAARLRARIEAADGVLFCTPEYAGTLPGSLKNLLDWTVGGGQLDGKPVASLNVAAPGRGDGAQATLRLVLGYVAAEISEAASVRLVVPRDAVGDDGLVVRPELRDELRRVLTVFADELRVRQPA</sequence>
<keyword evidence="3" id="KW-1185">Reference proteome</keyword>
<dbReference type="PANTHER" id="PTHR30543:SF21">
    <property type="entry name" value="NAD(P)H-DEPENDENT FMN REDUCTASE LOT6"/>
    <property type="match status" value="1"/>
</dbReference>
<dbReference type="RefSeq" id="WP_172880477.1">
    <property type="nucleotide sequence ID" value="NZ_JBHLYF010000019.1"/>
</dbReference>
<dbReference type="GO" id="GO:0005829">
    <property type="term" value="C:cytosol"/>
    <property type="evidence" value="ECO:0007669"/>
    <property type="project" value="TreeGrafter"/>
</dbReference>
<dbReference type="Pfam" id="PF03358">
    <property type="entry name" value="FMN_red"/>
    <property type="match status" value="1"/>
</dbReference>
<reference evidence="2 3" key="1">
    <citation type="submission" date="2016-06" db="EMBL/GenBank/DDBJ databases">
        <authorList>
            <person name="Kjaerup R.B."/>
            <person name="Dalgaard T.S."/>
            <person name="Juul-Madsen H.R."/>
        </authorList>
    </citation>
    <scope>NUCLEOTIDE SEQUENCE [LARGE SCALE GENOMIC DNA]</scope>
    <source>
        <strain evidence="2 3">DSM 45097</strain>
    </source>
</reference>
<dbReference type="InterPro" id="IPR000182">
    <property type="entry name" value="GNAT_dom"/>
</dbReference>
<dbReference type="SUPFAM" id="SSF52218">
    <property type="entry name" value="Flavoproteins"/>
    <property type="match status" value="1"/>
</dbReference>
<dbReference type="PANTHER" id="PTHR30543">
    <property type="entry name" value="CHROMATE REDUCTASE"/>
    <property type="match status" value="1"/>
</dbReference>
<protein>
    <submittedName>
        <fullName evidence="2">NAD(P)H-dependent FMN reductase</fullName>
    </submittedName>
</protein>
<dbReference type="GO" id="GO:0010181">
    <property type="term" value="F:FMN binding"/>
    <property type="evidence" value="ECO:0007669"/>
    <property type="project" value="TreeGrafter"/>
</dbReference>
<evidence type="ECO:0000313" key="3">
    <source>
        <dbReference type="Proteomes" id="UP000198210"/>
    </source>
</evidence>
<proteinExistence type="predicted"/>
<feature type="domain" description="N-acetyltransferase" evidence="1">
    <location>
        <begin position="23"/>
        <end position="163"/>
    </location>
</feature>
<dbReference type="Gene3D" id="3.40.50.360">
    <property type="match status" value="1"/>
</dbReference>
<dbReference type="GO" id="GO:0016491">
    <property type="term" value="F:oxidoreductase activity"/>
    <property type="evidence" value="ECO:0007669"/>
    <property type="project" value="InterPro"/>
</dbReference>
<dbReference type="InterPro" id="IPR050712">
    <property type="entry name" value="NAD(P)H-dep_reductase"/>
</dbReference>
<evidence type="ECO:0000259" key="1">
    <source>
        <dbReference type="PROSITE" id="PS51186"/>
    </source>
</evidence>
<dbReference type="InterPro" id="IPR029039">
    <property type="entry name" value="Flavoprotein-like_sf"/>
</dbReference>
<dbReference type="Pfam" id="PF13302">
    <property type="entry name" value="Acetyltransf_3"/>
    <property type="match status" value="1"/>
</dbReference>
<dbReference type="InterPro" id="IPR005025">
    <property type="entry name" value="FMN_Rdtase-like_dom"/>
</dbReference>
<gene>
    <name evidence="2" type="ORF">GA0074704_1871</name>
</gene>
<dbReference type="Proteomes" id="UP000198210">
    <property type="component" value="Chromosome I"/>
</dbReference>
<dbReference type="InterPro" id="IPR016181">
    <property type="entry name" value="Acyl_CoA_acyltransferase"/>
</dbReference>
<evidence type="ECO:0000313" key="2">
    <source>
        <dbReference type="EMBL" id="SCG46320.1"/>
    </source>
</evidence>
<dbReference type="EMBL" id="LT607751">
    <property type="protein sequence ID" value="SCG46320.1"/>
    <property type="molecule type" value="Genomic_DNA"/>
</dbReference>
<dbReference type="SUPFAM" id="SSF55729">
    <property type="entry name" value="Acyl-CoA N-acyltransferases (Nat)"/>
    <property type="match status" value="1"/>
</dbReference>
<name>A0A1C5HJX4_9ACTN</name>
<dbReference type="PROSITE" id="PS51186">
    <property type="entry name" value="GNAT"/>
    <property type="match status" value="1"/>
</dbReference>
<dbReference type="Gene3D" id="3.40.630.30">
    <property type="match status" value="1"/>
</dbReference>